<dbReference type="CDD" id="cd15904">
    <property type="entry name" value="TSPO_MBR"/>
    <property type="match status" value="1"/>
</dbReference>
<accession>A0AAD9U8B0</accession>
<dbReference type="Proteomes" id="UP001280121">
    <property type="component" value="Unassembled WGS sequence"/>
</dbReference>
<keyword evidence="4 7" id="KW-1133">Transmembrane helix</keyword>
<comment type="similarity">
    <text evidence="2">Belongs to the TspO/BZRP family.</text>
</comment>
<dbReference type="InterPro" id="IPR004307">
    <property type="entry name" value="TspO_MBR"/>
</dbReference>
<dbReference type="Gene3D" id="1.20.1260.100">
    <property type="entry name" value="TspO/MBR protein"/>
    <property type="match status" value="1"/>
</dbReference>
<feature type="compositionally biased region" description="Basic and acidic residues" evidence="6">
    <location>
        <begin position="10"/>
        <end position="30"/>
    </location>
</feature>
<dbReference type="EMBL" id="JANJYI010000005">
    <property type="protein sequence ID" value="KAK2649438.1"/>
    <property type="molecule type" value="Genomic_DNA"/>
</dbReference>
<dbReference type="FunFam" id="1.20.1260.100:FF:000001">
    <property type="entry name" value="translocator protein 2"/>
    <property type="match status" value="1"/>
</dbReference>
<comment type="subcellular location">
    <subcellularLocation>
        <location evidence="1">Membrane</location>
        <topology evidence="1">Multi-pass membrane protein</topology>
    </subcellularLocation>
</comment>
<protein>
    <submittedName>
        <fullName evidence="8">Uncharacterized protein</fullName>
    </submittedName>
</protein>
<keyword evidence="5 7" id="KW-0472">Membrane</keyword>
<feature type="transmembrane region" description="Helical" evidence="7">
    <location>
        <begin position="92"/>
        <end position="113"/>
    </location>
</feature>
<name>A0AAD9U8B0_9ROSI</name>
<dbReference type="Pfam" id="PF03073">
    <property type="entry name" value="TspO_MBR"/>
    <property type="match status" value="1"/>
</dbReference>
<dbReference type="PANTHER" id="PTHR10057:SF0">
    <property type="entry name" value="TRANSLOCATOR PROTEIN"/>
    <property type="match status" value="1"/>
</dbReference>
<evidence type="ECO:0000256" key="1">
    <source>
        <dbReference type="ARBA" id="ARBA00004141"/>
    </source>
</evidence>
<dbReference type="PANTHER" id="PTHR10057">
    <property type="entry name" value="PERIPHERAL-TYPE BENZODIAZEPINE RECEPTOR"/>
    <property type="match status" value="1"/>
</dbReference>
<dbReference type="GO" id="GO:0016020">
    <property type="term" value="C:membrane"/>
    <property type="evidence" value="ECO:0007669"/>
    <property type="project" value="UniProtKB-SubCell"/>
</dbReference>
<comment type="caution">
    <text evidence="8">The sequence shown here is derived from an EMBL/GenBank/DDBJ whole genome shotgun (WGS) entry which is preliminary data.</text>
</comment>
<evidence type="ECO:0000313" key="8">
    <source>
        <dbReference type="EMBL" id="KAK2649438.1"/>
    </source>
</evidence>
<gene>
    <name evidence="8" type="ORF">Ddye_016927</name>
</gene>
<feature type="transmembrane region" description="Helical" evidence="7">
    <location>
        <begin position="51"/>
        <end position="72"/>
    </location>
</feature>
<evidence type="ECO:0000256" key="6">
    <source>
        <dbReference type="SAM" id="MobiDB-lite"/>
    </source>
</evidence>
<dbReference type="InterPro" id="IPR038330">
    <property type="entry name" value="TspO/MBR-related_sf"/>
</dbReference>
<evidence type="ECO:0000256" key="7">
    <source>
        <dbReference type="SAM" id="Phobius"/>
    </source>
</evidence>
<feature type="transmembrane region" description="Helical" evidence="7">
    <location>
        <begin position="149"/>
        <end position="169"/>
    </location>
</feature>
<evidence type="ECO:0000256" key="5">
    <source>
        <dbReference type="ARBA" id="ARBA00023136"/>
    </source>
</evidence>
<organism evidence="8 9">
    <name type="scientific">Dipteronia dyeriana</name>
    <dbReference type="NCBI Taxonomy" id="168575"/>
    <lineage>
        <taxon>Eukaryota</taxon>
        <taxon>Viridiplantae</taxon>
        <taxon>Streptophyta</taxon>
        <taxon>Embryophyta</taxon>
        <taxon>Tracheophyta</taxon>
        <taxon>Spermatophyta</taxon>
        <taxon>Magnoliopsida</taxon>
        <taxon>eudicotyledons</taxon>
        <taxon>Gunneridae</taxon>
        <taxon>Pentapetalae</taxon>
        <taxon>rosids</taxon>
        <taxon>malvids</taxon>
        <taxon>Sapindales</taxon>
        <taxon>Sapindaceae</taxon>
        <taxon>Hippocastanoideae</taxon>
        <taxon>Acereae</taxon>
        <taxon>Dipteronia</taxon>
    </lineage>
</organism>
<evidence type="ECO:0000256" key="2">
    <source>
        <dbReference type="ARBA" id="ARBA00007524"/>
    </source>
</evidence>
<sequence>MHSFMATENLKQRIRDDPKTETETETKNSDDYNNSNNGSKRDKRMSMAKRGLRSLITAVAFPVSLTLLNIYVFGSSHRYSTINKPFWLPPLWLLHTVCLVSSFLMGVSAWLVWAEGGFHKKPTALSLYLAVLGLGLVWEPITIRMGANWVGLVLCLGMFGSLVGCSRVFKEVNPIAGDLVKPCLAGAAFLSIVNLKLLFL</sequence>
<proteinExistence type="inferred from homology"/>
<feature type="region of interest" description="Disordered" evidence="6">
    <location>
        <begin position="1"/>
        <end position="43"/>
    </location>
</feature>
<evidence type="ECO:0000256" key="4">
    <source>
        <dbReference type="ARBA" id="ARBA00022989"/>
    </source>
</evidence>
<evidence type="ECO:0000313" key="9">
    <source>
        <dbReference type="Proteomes" id="UP001280121"/>
    </source>
</evidence>
<feature type="transmembrane region" description="Helical" evidence="7">
    <location>
        <begin position="125"/>
        <end position="143"/>
    </location>
</feature>
<reference evidence="8" key="1">
    <citation type="journal article" date="2023" name="Plant J.">
        <title>Genome sequences and population genomics provide insights into the demographic history, inbreeding, and mutation load of two 'living fossil' tree species of Dipteronia.</title>
        <authorList>
            <person name="Feng Y."/>
            <person name="Comes H.P."/>
            <person name="Chen J."/>
            <person name="Zhu S."/>
            <person name="Lu R."/>
            <person name="Zhang X."/>
            <person name="Li P."/>
            <person name="Qiu J."/>
            <person name="Olsen K.M."/>
            <person name="Qiu Y."/>
        </authorList>
    </citation>
    <scope>NUCLEOTIDE SEQUENCE</scope>
    <source>
        <strain evidence="8">KIB01</strain>
    </source>
</reference>
<keyword evidence="9" id="KW-1185">Reference proteome</keyword>
<dbReference type="AlphaFoldDB" id="A0AAD9U8B0"/>
<keyword evidence="3 7" id="KW-0812">Transmembrane</keyword>
<dbReference type="GO" id="GO:0033013">
    <property type="term" value="P:tetrapyrrole metabolic process"/>
    <property type="evidence" value="ECO:0007669"/>
    <property type="project" value="UniProtKB-ARBA"/>
</dbReference>
<evidence type="ECO:0000256" key="3">
    <source>
        <dbReference type="ARBA" id="ARBA00022692"/>
    </source>
</evidence>